<dbReference type="GO" id="GO:0008761">
    <property type="term" value="F:UDP-N-acetylglucosamine 2-epimerase activity"/>
    <property type="evidence" value="ECO:0007669"/>
    <property type="project" value="UniProtKB-EC"/>
</dbReference>
<dbReference type="PANTHER" id="PTHR43174">
    <property type="entry name" value="UDP-N-ACETYLGLUCOSAMINE 2-EPIMERASE"/>
    <property type="match status" value="1"/>
</dbReference>
<protein>
    <recommendedName>
        <fullName evidence="3">UDP-N-acetylglucosamine 2-epimerase (non-hydrolyzing)</fullName>
        <ecNumber evidence="3">5.1.3.14</ecNumber>
    </recommendedName>
</protein>
<dbReference type="PANTHER" id="PTHR43174:SF2">
    <property type="entry name" value="UDP-N-ACETYLGLUCOSAMINE 2-EPIMERASE"/>
    <property type="match status" value="1"/>
</dbReference>
<keyword evidence="1 4" id="KW-0413">Isomerase</keyword>
<dbReference type="CDD" id="cd03786">
    <property type="entry name" value="GTB_UDP-GlcNAc_2-Epimerase"/>
    <property type="match status" value="1"/>
</dbReference>
<reference evidence="6" key="1">
    <citation type="submission" date="2017-03" db="EMBL/GenBank/DDBJ databases">
        <authorList>
            <person name="Monnet C."/>
        </authorList>
    </citation>
    <scope>NUCLEOTIDE SEQUENCE [LARGE SCALE GENOMIC DNA]</scope>
    <source>
        <strain evidence="6">ATCC 9175</strain>
    </source>
</reference>
<dbReference type="AlphaFoldDB" id="A0A2H1JEP5"/>
<sequence length="384" mass="40923">MTPTVLTVFGTRPEAIKVAPVIRAIESSAKLSSRTLVTAQHREMLDQVNELFSIVPDIDLNIMSNGQTLNGIASRVIGELDSVLALERPDAVLVQGDTTTVMGAAIAAFNRRIPVIHLEAGLRSGNLSSPFPEEANRKLTSQISALHLAPTRRSRANLVAEGVAPSDIVVTGNTVIDALHIAVGMNVTPADGAVADYVAADRPKLLVTTHRRENLGSAMEHIGDALATLAESRPDLIILLPAHRNPLVRESVLPRVRNLDNVLVTEPLSYGEFTTVMAASDIVLTDSGGIQEEAPSLGKPVLVMRDNTERPEAVEAGSVALIGTGTRRIVDEISNLLDDANAYRAMSKAINPYGDGMAAARSVAAIEELFGVGERIEEFTVSED</sequence>
<dbReference type="Gene3D" id="3.40.50.2000">
    <property type="entry name" value="Glycogen Phosphorylase B"/>
    <property type="match status" value="2"/>
</dbReference>
<keyword evidence="7" id="KW-1185">Reference proteome</keyword>
<evidence type="ECO:0000256" key="1">
    <source>
        <dbReference type="ARBA" id="ARBA00023235"/>
    </source>
</evidence>
<proteinExistence type="inferred from homology"/>
<dbReference type="Pfam" id="PF02350">
    <property type="entry name" value="Epimerase_2"/>
    <property type="match status" value="1"/>
</dbReference>
<comment type="similarity">
    <text evidence="2 4">Belongs to the UDP-N-acetylglucosamine 2-epimerase family.</text>
</comment>
<dbReference type="RefSeq" id="WP_101583865.1">
    <property type="nucleotide sequence ID" value="NZ_FXZB01000015.1"/>
</dbReference>
<feature type="domain" description="UDP-N-acetylglucosamine 2-epimerase" evidence="5">
    <location>
        <begin position="24"/>
        <end position="366"/>
    </location>
</feature>
<dbReference type="NCBIfam" id="TIGR00236">
    <property type="entry name" value="wecB"/>
    <property type="match status" value="1"/>
</dbReference>
<evidence type="ECO:0000256" key="3">
    <source>
        <dbReference type="ARBA" id="ARBA00038858"/>
    </source>
</evidence>
<dbReference type="InterPro" id="IPR003331">
    <property type="entry name" value="UDP_GlcNAc_Epimerase_2_dom"/>
</dbReference>
<evidence type="ECO:0000313" key="6">
    <source>
        <dbReference type="EMBL" id="SMX85966.1"/>
    </source>
</evidence>
<dbReference type="EC" id="5.1.3.14" evidence="3"/>
<dbReference type="SUPFAM" id="SSF53756">
    <property type="entry name" value="UDP-Glycosyltransferase/glycogen phosphorylase"/>
    <property type="match status" value="1"/>
</dbReference>
<name>A0A2H1JEP5_BREAU</name>
<dbReference type="Proteomes" id="UP000234525">
    <property type="component" value="Unassembled WGS sequence"/>
</dbReference>
<dbReference type="InterPro" id="IPR029767">
    <property type="entry name" value="WecB-like"/>
</dbReference>
<organism evidence="6 7">
    <name type="scientific">Brevibacterium aurantiacum</name>
    <dbReference type="NCBI Taxonomy" id="273384"/>
    <lineage>
        <taxon>Bacteria</taxon>
        <taxon>Bacillati</taxon>
        <taxon>Actinomycetota</taxon>
        <taxon>Actinomycetes</taxon>
        <taxon>Micrococcales</taxon>
        <taxon>Brevibacteriaceae</taxon>
        <taxon>Brevibacterium</taxon>
    </lineage>
</organism>
<dbReference type="EMBL" id="FXZB01000015">
    <property type="protein sequence ID" value="SMX85966.1"/>
    <property type="molecule type" value="Genomic_DNA"/>
</dbReference>
<comment type="caution">
    <text evidence="6">The sequence shown here is derived from an EMBL/GenBank/DDBJ whole genome shotgun (WGS) entry which is preliminary data.</text>
</comment>
<accession>A0A2H1JEP5</accession>
<evidence type="ECO:0000256" key="2">
    <source>
        <dbReference type="ARBA" id="ARBA00038209"/>
    </source>
</evidence>
<gene>
    <name evidence="6" type="ORF">BAUR9175_02359</name>
</gene>
<evidence type="ECO:0000313" key="7">
    <source>
        <dbReference type="Proteomes" id="UP000234525"/>
    </source>
</evidence>
<evidence type="ECO:0000256" key="4">
    <source>
        <dbReference type="RuleBase" id="RU003513"/>
    </source>
</evidence>
<evidence type="ECO:0000259" key="5">
    <source>
        <dbReference type="Pfam" id="PF02350"/>
    </source>
</evidence>